<dbReference type="Proteomes" id="UP000299102">
    <property type="component" value="Unassembled WGS sequence"/>
</dbReference>
<dbReference type="OrthoDB" id="411871at2759"/>
<comment type="caution">
    <text evidence="1">The sequence shown here is derived from an EMBL/GenBank/DDBJ whole genome shotgun (WGS) entry which is preliminary data.</text>
</comment>
<name>A0A4C1T912_EUMVA</name>
<evidence type="ECO:0000313" key="2">
    <source>
        <dbReference type="Proteomes" id="UP000299102"/>
    </source>
</evidence>
<protein>
    <submittedName>
        <fullName evidence="1">Uncharacterized protein</fullName>
    </submittedName>
</protein>
<sequence>MNSMRLWRLSASDKLVLIPRKSSKARTETSLVESRVRGAETGSAHWIGASKRGPSRREYVVGEYVQAREAYEKGSRGRRPQAGSGFALYRTESLWDGIWVIRKREKQEDVLLKTDSGQVLGPDEPAT</sequence>
<organism evidence="1 2">
    <name type="scientific">Eumeta variegata</name>
    <name type="common">Bagworm moth</name>
    <name type="synonym">Eumeta japonica</name>
    <dbReference type="NCBI Taxonomy" id="151549"/>
    <lineage>
        <taxon>Eukaryota</taxon>
        <taxon>Metazoa</taxon>
        <taxon>Ecdysozoa</taxon>
        <taxon>Arthropoda</taxon>
        <taxon>Hexapoda</taxon>
        <taxon>Insecta</taxon>
        <taxon>Pterygota</taxon>
        <taxon>Neoptera</taxon>
        <taxon>Endopterygota</taxon>
        <taxon>Lepidoptera</taxon>
        <taxon>Glossata</taxon>
        <taxon>Ditrysia</taxon>
        <taxon>Tineoidea</taxon>
        <taxon>Psychidae</taxon>
        <taxon>Oiketicinae</taxon>
        <taxon>Eumeta</taxon>
    </lineage>
</organism>
<dbReference type="EMBL" id="BGZK01004731">
    <property type="protein sequence ID" value="GBP10624.1"/>
    <property type="molecule type" value="Genomic_DNA"/>
</dbReference>
<accession>A0A4C1T912</accession>
<evidence type="ECO:0000313" key="1">
    <source>
        <dbReference type="EMBL" id="GBP10624.1"/>
    </source>
</evidence>
<reference evidence="1 2" key="1">
    <citation type="journal article" date="2019" name="Commun. Biol.">
        <title>The bagworm genome reveals a unique fibroin gene that provides high tensile strength.</title>
        <authorList>
            <person name="Kono N."/>
            <person name="Nakamura H."/>
            <person name="Ohtoshi R."/>
            <person name="Tomita M."/>
            <person name="Numata K."/>
            <person name="Arakawa K."/>
        </authorList>
    </citation>
    <scope>NUCLEOTIDE SEQUENCE [LARGE SCALE GENOMIC DNA]</scope>
</reference>
<keyword evidence="2" id="KW-1185">Reference proteome</keyword>
<gene>
    <name evidence="1" type="ORF">EVAR_89631_1</name>
</gene>
<dbReference type="AlphaFoldDB" id="A0A4C1T912"/>
<proteinExistence type="predicted"/>